<comment type="caution">
    <text evidence="2">The sequence shown here is derived from an EMBL/GenBank/DDBJ whole genome shotgun (WGS) entry which is preliminary data.</text>
</comment>
<proteinExistence type="predicted"/>
<sequence length="179" mass="20494">MSFSNYFIKSKIKIKLFIFTFLLITSLVFTDRQLQKYFIKPKVIFILGGHEERERFSAKLALKHTNLALLVSSGGPQIYITKIFMNAGINNNRLYLDYRAKDTVTNFVSLIKKLQIQKTKGIYLITSNNHVNRAKTIGEIIFGTQGIISKPFPVPSNTPSEPLDKLIRDVGRSLLWIIQ</sequence>
<evidence type="ECO:0000313" key="2">
    <source>
        <dbReference type="EMBL" id="KFF42097.1"/>
    </source>
</evidence>
<gene>
    <name evidence="2" type="ORF">ucyna2_00161</name>
</gene>
<dbReference type="CDD" id="cd06259">
    <property type="entry name" value="YdcF-like"/>
    <property type="match status" value="1"/>
</dbReference>
<feature type="domain" description="DUF218" evidence="1">
    <location>
        <begin position="43"/>
        <end position="154"/>
    </location>
</feature>
<dbReference type="eggNOG" id="COG1434">
    <property type="taxonomic scope" value="Bacteria"/>
</dbReference>
<dbReference type="EMBL" id="JPSP01000001">
    <property type="protein sequence ID" value="KFF42097.1"/>
    <property type="molecule type" value="Genomic_DNA"/>
</dbReference>
<organism evidence="2 3">
    <name type="scientific">Candidatus Atelocyanobacterium thalassa isolate SIO64986</name>
    <dbReference type="NCBI Taxonomy" id="1527444"/>
    <lineage>
        <taxon>Bacteria</taxon>
        <taxon>Bacillati</taxon>
        <taxon>Cyanobacteriota</taxon>
        <taxon>Cyanophyceae</taxon>
        <taxon>Oscillatoriophycideae</taxon>
        <taxon>Chroococcales</taxon>
        <taxon>Aphanothecaceae</taxon>
        <taxon>Candidatus Atelocyanobacterium</taxon>
        <taxon>Candidatus Atelocyanobacterium thalassae</taxon>
    </lineage>
</organism>
<dbReference type="AlphaFoldDB" id="A0A086CIT3"/>
<reference evidence="2 3" key="1">
    <citation type="submission" date="2014-08" db="EMBL/GenBank/DDBJ databases">
        <title>Comparative genomics reveals surprising divergence of two closely related strains of uncultivated UCYN-A cyanobacteria.</title>
        <authorList>
            <person name="Bombar D."/>
            <person name="Heller P."/>
            <person name="Sanchez-Baracaldo P."/>
            <person name="Carter B.J."/>
            <person name="Zert J.P."/>
        </authorList>
    </citation>
    <scope>NUCLEOTIDE SEQUENCE [LARGE SCALE GENOMIC DNA]</scope>
</reference>
<name>A0A086CIT3_9CHRO</name>
<evidence type="ECO:0000259" key="1">
    <source>
        <dbReference type="Pfam" id="PF02698"/>
    </source>
</evidence>
<dbReference type="Proteomes" id="UP000028922">
    <property type="component" value="Unassembled WGS sequence"/>
</dbReference>
<dbReference type="InterPro" id="IPR003848">
    <property type="entry name" value="DUF218"/>
</dbReference>
<protein>
    <recommendedName>
        <fullName evidence="1">DUF218 domain-containing protein</fullName>
    </recommendedName>
</protein>
<dbReference type="Pfam" id="PF02698">
    <property type="entry name" value="DUF218"/>
    <property type="match status" value="1"/>
</dbReference>
<evidence type="ECO:0000313" key="3">
    <source>
        <dbReference type="Proteomes" id="UP000028922"/>
    </source>
</evidence>
<accession>A0A086CIT3</accession>
<dbReference type="STRING" id="1527444.ucyna2_00161"/>